<evidence type="ECO:0000313" key="2">
    <source>
        <dbReference type="EMBL" id="CAI5438901.1"/>
    </source>
</evidence>
<proteinExistence type="predicted"/>
<evidence type="ECO:0000313" key="3">
    <source>
        <dbReference type="EMBL" id="CAI5438903.1"/>
    </source>
</evidence>
<keyword evidence="4" id="KW-1185">Reference proteome</keyword>
<protein>
    <submittedName>
        <fullName evidence="3">Uncharacterized protein</fullName>
    </submittedName>
</protein>
<feature type="region of interest" description="Disordered" evidence="1">
    <location>
        <begin position="35"/>
        <end position="79"/>
    </location>
</feature>
<feature type="compositionally biased region" description="Basic and acidic residues" evidence="1">
    <location>
        <begin position="61"/>
        <end position="71"/>
    </location>
</feature>
<dbReference type="EMBL" id="CANHGI010000001">
    <property type="protein sequence ID" value="CAI5438901.1"/>
    <property type="molecule type" value="Genomic_DNA"/>
</dbReference>
<comment type="caution">
    <text evidence="3">The sequence shown here is derived from an EMBL/GenBank/DDBJ whole genome shotgun (WGS) entry which is preliminary data.</text>
</comment>
<dbReference type="Proteomes" id="UP001152747">
    <property type="component" value="Unassembled WGS sequence"/>
</dbReference>
<sequence length="130" mass="14732">MLIDSYHSHSDESPQPLTEEAIFVEIKLNGGIVAQNESPKLPSKEGSFGRYPNQRRNCHPRKVDWNREHPEIQTPTDTVSSQYEMMKTILGYQCLWIRGTQSRLVSSRNPSHVAFTVVRAGQQGCCSKSN</sequence>
<accession>A0A9P1I5K5</accession>
<organism evidence="3 4">
    <name type="scientific">Caenorhabditis angaria</name>
    <dbReference type="NCBI Taxonomy" id="860376"/>
    <lineage>
        <taxon>Eukaryota</taxon>
        <taxon>Metazoa</taxon>
        <taxon>Ecdysozoa</taxon>
        <taxon>Nematoda</taxon>
        <taxon>Chromadorea</taxon>
        <taxon>Rhabditida</taxon>
        <taxon>Rhabditina</taxon>
        <taxon>Rhabditomorpha</taxon>
        <taxon>Rhabditoidea</taxon>
        <taxon>Rhabditidae</taxon>
        <taxon>Peloderinae</taxon>
        <taxon>Caenorhabditis</taxon>
    </lineage>
</organism>
<gene>
    <name evidence="2" type="ORF">CAMP_LOCUS1538</name>
    <name evidence="3" type="ORF">CAMP_LOCUS1540</name>
</gene>
<dbReference type="AlphaFoldDB" id="A0A9P1I5K5"/>
<dbReference type="EMBL" id="CANHGI010000001">
    <property type="protein sequence ID" value="CAI5438903.1"/>
    <property type="molecule type" value="Genomic_DNA"/>
</dbReference>
<name>A0A9P1I5K5_9PELO</name>
<evidence type="ECO:0000256" key="1">
    <source>
        <dbReference type="SAM" id="MobiDB-lite"/>
    </source>
</evidence>
<evidence type="ECO:0000313" key="4">
    <source>
        <dbReference type="Proteomes" id="UP001152747"/>
    </source>
</evidence>
<reference evidence="3" key="1">
    <citation type="submission" date="2022-11" db="EMBL/GenBank/DDBJ databases">
        <authorList>
            <person name="Kikuchi T."/>
        </authorList>
    </citation>
    <scope>NUCLEOTIDE SEQUENCE</scope>
    <source>
        <strain evidence="3">PS1010</strain>
    </source>
</reference>